<evidence type="ECO:0000256" key="1">
    <source>
        <dbReference type="SAM" id="MobiDB-lite"/>
    </source>
</evidence>
<protein>
    <submittedName>
        <fullName evidence="2">Uncharacterized protein</fullName>
    </submittedName>
</protein>
<evidence type="ECO:0000313" key="3">
    <source>
        <dbReference type="Proteomes" id="UP000283210"/>
    </source>
</evidence>
<feature type="region of interest" description="Disordered" evidence="1">
    <location>
        <begin position="19"/>
        <end position="69"/>
    </location>
</feature>
<organism evidence="2 3">
    <name type="scientific">Oryzias javanicus</name>
    <name type="common">Javanese ricefish</name>
    <name type="synonym">Aplocheilus javanicus</name>
    <dbReference type="NCBI Taxonomy" id="123683"/>
    <lineage>
        <taxon>Eukaryota</taxon>
        <taxon>Metazoa</taxon>
        <taxon>Chordata</taxon>
        <taxon>Craniata</taxon>
        <taxon>Vertebrata</taxon>
        <taxon>Euteleostomi</taxon>
        <taxon>Actinopterygii</taxon>
        <taxon>Neopterygii</taxon>
        <taxon>Teleostei</taxon>
        <taxon>Neoteleostei</taxon>
        <taxon>Acanthomorphata</taxon>
        <taxon>Ovalentaria</taxon>
        <taxon>Atherinomorphae</taxon>
        <taxon>Beloniformes</taxon>
        <taxon>Adrianichthyidae</taxon>
        <taxon>Oryziinae</taxon>
        <taxon>Oryzias</taxon>
    </lineage>
</organism>
<proteinExistence type="predicted"/>
<keyword evidence="3" id="KW-1185">Reference proteome</keyword>
<reference evidence="2 3" key="1">
    <citation type="submission" date="2018-11" db="EMBL/GenBank/DDBJ databases">
        <authorList>
            <person name="Lopez-Roques C."/>
            <person name="Donnadieu C."/>
            <person name="Bouchez O."/>
            <person name="Klopp C."/>
            <person name="Cabau C."/>
            <person name="Zahm M."/>
        </authorList>
    </citation>
    <scope>NUCLEOTIDE SEQUENCE [LARGE SCALE GENOMIC DNA]</scope>
    <source>
        <strain evidence="2">RS831</strain>
        <tissue evidence="2">Whole body</tissue>
    </source>
</reference>
<evidence type="ECO:0000313" key="2">
    <source>
        <dbReference type="EMBL" id="RVE72268.1"/>
    </source>
</evidence>
<dbReference type="AlphaFoldDB" id="A0A3S2PPF7"/>
<accession>A0A3S2PPF7</accession>
<dbReference type="EMBL" id="CM012442">
    <property type="protein sequence ID" value="RVE72268.1"/>
    <property type="molecule type" value="Genomic_DNA"/>
</dbReference>
<dbReference type="Proteomes" id="UP000283210">
    <property type="component" value="Chromosome 6"/>
</dbReference>
<feature type="compositionally biased region" description="Basic residues" evidence="1">
    <location>
        <begin position="57"/>
        <end position="69"/>
    </location>
</feature>
<sequence length="69" mass="7128">MKNVANVSGGAYNVLHVGKSSQTDGERPATCGTPHKAATLGSDAARGQTVVSARPGPFHHRRPQRAPAP</sequence>
<name>A0A3S2PPF7_ORYJA</name>
<gene>
    <name evidence="2" type="ORF">OJAV_G00060150</name>
</gene>
<reference evidence="2 3" key="2">
    <citation type="submission" date="2019-01" db="EMBL/GenBank/DDBJ databases">
        <title>A chromosome length genome reference of the Java medaka (oryzias javanicus).</title>
        <authorList>
            <person name="Herpin A."/>
            <person name="Takehana Y."/>
            <person name="Naruse K."/>
            <person name="Ansai S."/>
            <person name="Kawaguchi M."/>
        </authorList>
    </citation>
    <scope>NUCLEOTIDE SEQUENCE [LARGE SCALE GENOMIC DNA]</scope>
    <source>
        <strain evidence="2">RS831</strain>
        <tissue evidence="2">Whole body</tissue>
    </source>
</reference>